<dbReference type="InterPro" id="IPR038363">
    <property type="entry name" value="LepA_C_sf"/>
</dbReference>
<reference evidence="10" key="1">
    <citation type="submission" date="2021-10" db="EMBL/GenBank/DDBJ databases">
        <title>Tropical sea cucumber genome reveals ecological adaptation and Cuvierian tubules defense mechanism.</title>
        <authorList>
            <person name="Chen T."/>
        </authorList>
    </citation>
    <scope>NUCLEOTIDE SEQUENCE</scope>
    <source>
        <strain evidence="10">Nanhai2018</strain>
        <tissue evidence="10">Muscle</tissue>
    </source>
</reference>
<dbReference type="GO" id="GO:0097177">
    <property type="term" value="F:mitochondrial ribosome binding"/>
    <property type="evidence" value="ECO:0007669"/>
    <property type="project" value="TreeGrafter"/>
</dbReference>
<dbReference type="Pfam" id="PF00679">
    <property type="entry name" value="EFG_C"/>
    <property type="match status" value="1"/>
</dbReference>
<keyword evidence="7 8" id="KW-0472">Membrane</keyword>
<evidence type="ECO:0000256" key="1">
    <source>
        <dbReference type="ARBA" id="ARBA00005454"/>
    </source>
</evidence>
<dbReference type="InterPro" id="IPR009000">
    <property type="entry name" value="Transl_B-barrel_sf"/>
</dbReference>
<dbReference type="SUPFAM" id="SSF52540">
    <property type="entry name" value="P-loop containing nucleoside triphosphate hydrolases"/>
    <property type="match status" value="1"/>
</dbReference>
<evidence type="ECO:0000259" key="9">
    <source>
        <dbReference type="PROSITE" id="PS51722"/>
    </source>
</evidence>
<dbReference type="InterPro" id="IPR006297">
    <property type="entry name" value="EF-4"/>
</dbReference>
<dbReference type="FunFam" id="2.40.30.10:FF:000015">
    <property type="entry name" value="Translation factor GUF1, mitochondrial"/>
    <property type="match status" value="1"/>
</dbReference>
<evidence type="ECO:0000256" key="7">
    <source>
        <dbReference type="ARBA" id="ARBA00023136"/>
    </source>
</evidence>
<dbReference type="InterPro" id="IPR031157">
    <property type="entry name" value="G_TR_CS"/>
</dbReference>
<dbReference type="CDD" id="cd03699">
    <property type="entry name" value="EF4_II"/>
    <property type="match status" value="1"/>
</dbReference>
<feature type="binding site" evidence="8">
    <location>
        <begin position="112"/>
        <end position="119"/>
    </location>
    <ligand>
        <name>GTP</name>
        <dbReference type="ChEBI" id="CHEBI:37565"/>
    </ligand>
</feature>
<evidence type="ECO:0000256" key="2">
    <source>
        <dbReference type="ARBA" id="ARBA00022741"/>
    </source>
</evidence>
<dbReference type="SUPFAM" id="SSF50447">
    <property type="entry name" value="Translation proteins"/>
    <property type="match status" value="1"/>
</dbReference>
<dbReference type="InterPro" id="IPR035647">
    <property type="entry name" value="EFG_III/V"/>
</dbReference>
<dbReference type="PROSITE" id="PS00301">
    <property type="entry name" value="G_TR_1"/>
    <property type="match status" value="1"/>
</dbReference>
<dbReference type="Gene3D" id="3.30.70.240">
    <property type="match status" value="1"/>
</dbReference>
<dbReference type="PROSITE" id="PS51722">
    <property type="entry name" value="G_TR_2"/>
    <property type="match status" value="1"/>
</dbReference>
<evidence type="ECO:0000256" key="6">
    <source>
        <dbReference type="ARBA" id="ARBA00023134"/>
    </source>
</evidence>
<dbReference type="Gene3D" id="3.30.70.870">
    <property type="entry name" value="Elongation Factor G (Translational Gtpase), domain 3"/>
    <property type="match status" value="1"/>
</dbReference>
<comment type="catalytic activity">
    <reaction evidence="8">
        <text>GTP + H2O = GDP + phosphate + H(+)</text>
        <dbReference type="Rhea" id="RHEA:19669"/>
        <dbReference type="ChEBI" id="CHEBI:15377"/>
        <dbReference type="ChEBI" id="CHEBI:15378"/>
        <dbReference type="ChEBI" id="CHEBI:37565"/>
        <dbReference type="ChEBI" id="CHEBI:43474"/>
        <dbReference type="ChEBI" id="CHEBI:58189"/>
        <dbReference type="EC" id="3.6.5.n1"/>
    </reaction>
</comment>
<dbReference type="Gene3D" id="3.30.70.2570">
    <property type="entry name" value="Elongation factor 4, C-terminal domain"/>
    <property type="match status" value="1"/>
</dbReference>
<dbReference type="FunFam" id="3.40.50.300:FF:000078">
    <property type="entry name" value="Elongation factor 4"/>
    <property type="match status" value="1"/>
</dbReference>
<keyword evidence="5 8" id="KW-0496">Mitochondrion</keyword>
<dbReference type="NCBIfam" id="TIGR00231">
    <property type="entry name" value="small_GTP"/>
    <property type="match status" value="1"/>
</dbReference>
<dbReference type="CDD" id="cd01890">
    <property type="entry name" value="LepA"/>
    <property type="match status" value="1"/>
</dbReference>
<dbReference type="AlphaFoldDB" id="A0A9Q1BKZ2"/>
<dbReference type="PANTHER" id="PTHR43512">
    <property type="entry name" value="TRANSLATION FACTOR GUF1-RELATED"/>
    <property type="match status" value="1"/>
</dbReference>
<dbReference type="InterPro" id="IPR035654">
    <property type="entry name" value="LepA_IV"/>
</dbReference>
<dbReference type="Pfam" id="PF03144">
    <property type="entry name" value="GTP_EFTU_D2"/>
    <property type="match status" value="1"/>
</dbReference>
<dbReference type="GO" id="GO:0005525">
    <property type="term" value="F:GTP binding"/>
    <property type="evidence" value="ECO:0007669"/>
    <property type="project" value="UniProtKB-UniRule"/>
</dbReference>
<dbReference type="SMR" id="A0A9Q1BKZ2"/>
<dbReference type="Proteomes" id="UP001152320">
    <property type="component" value="Chromosome 15"/>
</dbReference>
<feature type="binding site" evidence="8">
    <location>
        <begin position="231"/>
        <end position="234"/>
    </location>
    <ligand>
        <name>GTP</name>
        <dbReference type="ChEBI" id="CHEBI:37565"/>
    </ligand>
</feature>
<evidence type="ECO:0000256" key="5">
    <source>
        <dbReference type="ARBA" id="ARBA00023128"/>
    </source>
</evidence>
<keyword evidence="6 8" id="KW-0342">GTP-binding</keyword>
<dbReference type="EMBL" id="JAIZAY010000015">
    <property type="protein sequence ID" value="KAJ8028562.1"/>
    <property type="molecule type" value="Genomic_DNA"/>
</dbReference>
<keyword evidence="4 8" id="KW-0378">Hydrolase</keyword>
<dbReference type="GO" id="GO:0045727">
    <property type="term" value="P:positive regulation of translation"/>
    <property type="evidence" value="ECO:0007669"/>
    <property type="project" value="UniProtKB-UniRule"/>
</dbReference>
<dbReference type="HAMAP" id="MF_00071">
    <property type="entry name" value="LepA"/>
    <property type="match status" value="1"/>
</dbReference>
<dbReference type="NCBIfam" id="TIGR01393">
    <property type="entry name" value="lepA"/>
    <property type="match status" value="1"/>
</dbReference>
<comment type="function">
    <text evidence="8">Promotes mitochondrial protein synthesis. May act as a fidelity factor of the translation reaction, by catalyzing a one-codon backward translocation of tRNAs on improperly translocated ribosomes. Binds to mitochondrial ribosomes in a GTP-dependent manner.</text>
</comment>
<comment type="similarity">
    <text evidence="1">Belongs to the TRAFAC class translation factor GTPase superfamily. Classic translation factor GTPase family. LepA subfamily.</text>
</comment>
<dbReference type="FunFam" id="3.30.70.870:FF:000004">
    <property type="entry name" value="Translation factor GUF1, mitochondrial"/>
    <property type="match status" value="1"/>
</dbReference>
<dbReference type="GO" id="GO:0006412">
    <property type="term" value="P:translation"/>
    <property type="evidence" value="ECO:0007669"/>
    <property type="project" value="UniProtKB-KW"/>
</dbReference>
<dbReference type="Pfam" id="PF00009">
    <property type="entry name" value="GTP_EFTU"/>
    <property type="match status" value="1"/>
</dbReference>
<keyword evidence="11" id="KW-1185">Reference proteome</keyword>
<dbReference type="InterPro" id="IPR004161">
    <property type="entry name" value="EFTu-like_2"/>
</dbReference>
<dbReference type="PRINTS" id="PR00315">
    <property type="entry name" value="ELONGATNFCT"/>
</dbReference>
<comment type="subcellular location">
    <subcellularLocation>
        <location evidence="8">Mitochondrion inner membrane</location>
        <topology evidence="8">Peripheral membrane protein</topology>
        <orientation evidence="8">Matrix side</orientation>
    </subcellularLocation>
</comment>
<dbReference type="InterPro" id="IPR027417">
    <property type="entry name" value="P-loop_NTPase"/>
</dbReference>
<evidence type="ECO:0000256" key="3">
    <source>
        <dbReference type="ARBA" id="ARBA00022792"/>
    </source>
</evidence>
<proteinExistence type="inferred from homology"/>
<name>A0A9Q1BKZ2_HOLLE</name>
<comment type="similarity">
    <text evidence="8">Belongs to the GTP-binding elongation factor family. LepA subfamily.</text>
</comment>
<keyword evidence="2 8" id="KW-0547">Nucleotide-binding</keyword>
<feature type="domain" description="Tr-type G" evidence="9">
    <location>
        <begin position="103"/>
        <end position="285"/>
    </location>
</feature>
<dbReference type="InterPro" id="IPR013842">
    <property type="entry name" value="LepA_CTD"/>
</dbReference>
<dbReference type="EC" id="3.6.5.n1" evidence="8"/>
<dbReference type="Gene3D" id="3.40.50.300">
    <property type="entry name" value="P-loop containing nucleotide triphosphate hydrolases"/>
    <property type="match status" value="1"/>
</dbReference>
<feature type="binding site" evidence="8">
    <location>
        <begin position="177"/>
        <end position="181"/>
    </location>
    <ligand>
        <name>GTP</name>
        <dbReference type="ChEBI" id="CHEBI:37565"/>
    </ligand>
</feature>
<dbReference type="FunFam" id="3.30.70.240:FF:000007">
    <property type="entry name" value="Translation factor GUF1, mitochondrial"/>
    <property type="match status" value="1"/>
</dbReference>
<dbReference type="InterPro" id="IPR000640">
    <property type="entry name" value="EFG_V-like"/>
</dbReference>
<accession>A0A9Q1BKZ2</accession>
<dbReference type="GO" id="GO:0005759">
    <property type="term" value="C:mitochondrial matrix"/>
    <property type="evidence" value="ECO:0007669"/>
    <property type="project" value="UniProtKB-UniRule"/>
</dbReference>
<dbReference type="PANTHER" id="PTHR43512:SF7">
    <property type="entry name" value="TRANSLATION FACTOR GUF1, MITOCHONDRIAL"/>
    <property type="match status" value="1"/>
</dbReference>
<dbReference type="InterPro" id="IPR000795">
    <property type="entry name" value="T_Tr_GTP-bd_dom"/>
</dbReference>
<evidence type="ECO:0000256" key="8">
    <source>
        <dbReference type="HAMAP-Rule" id="MF_03137"/>
    </source>
</evidence>
<evidence type="ECO:0000313" key="11">
    <source>
        <dbReference type="Proteomes" id="UP001152320"/>
    </source>
</evidence>
<dbReference type="CDD" id="cd16260">
    <property type="entry name" value="EF4_III"/>
    <property type="match status" value="1"/>
</dbReference>
<evidence type="ECO:0000313" key="10">
    <source>
        <dbReference type="EMBL" id="KAJ8028562.1"/>
    </source>
</evidence>
<dbReference type="InterPro" id="IPR005225">
    <property type="entry name" value="Small_GTP-bd"/>
</dbReference>
<dbReference type="OrthoDB" id="1074at2759"/>
<dbReference type="GO" id="GO:0005743">
    <property type="term" value="C:mitochondrial inner membrane"/>
    <property type="evidence" value="ECO:0007669"/>
    <property type="project" value="UniProtKB-SubCell"/>
</dbReference>
<protein>
    <recommendedName>
        <fullName evidence="8">Translation factor GUF1 homolog, mitochondrial</fullName>
        <ecNumber evidence="8">3.6.5.n1</ecNumber>
    </recommendedName>
    <alternativeName>
        <fullName evidence="8">Elongation factor 4 homolog</fullName>
        <shortName evidence="8">EF-4</shortName>
    </alternativeName>
    <alternativeName>
        <fullName evidence="8">GTPase GUF1 homolog</fullName>
    </alternativeName>
    <alternativeName>
        <fullName evidence="8">Ribosomal back-translocase</fullName>
    </alternativeName>
</protein>
<dbReference type="Pfam" id="PF06421">
    <property type="entry name" value="LepA_C"/>
    <property type="match status" value="1"/>
</dbReference>
<comment type="caution">
    <text evidence="10">The sequence shown here is derived from an EMBL/GenBank/DDBJ whole genome shotgun (WGS) entry which is preliminary data.</text>
</comment>
<dbReference type="CDD" id="cd03709">
    <property type="entry name" value="lepA_C"/>
    <property type="match status" value="1"/>
</dbReference>
<dbReference type="FunFam" id="3.30.70.2570:FF:000001">
    <property type="entry name" value="Translation factor GUF1, mitochondrial"/>
    <property type="match status" value="1"/>
</dbReference>
<sequence length="702" mass="78471">MKYYSIRLCRHRRIFVSLFSTESCKGSLSLPALCGLVPRNCGVYFTNNSPVFSCYTRILPTFAAALFRKHRQLYSHPFLKFSSSSNLLQKQDESIDMSEFPVSNIRNFSIIAHVDHGKSTLADRLLELTGTISKKVQNKQVLDKLQVERERGITVKAQTASMVYQHNGEKYLLNLIDTPGHVDFNYEVSRSLAACQGVLLVVDANQGVQAQTVANFFLAFEADLKIIPVINKIDLKIANPDNVANQMKSIFDISKEDILFISAKNGTGVDAVLPTVVDKVPCPPSNLHQPLRALLFDSWYDRYRGAIINIALLDGKLKKGDKLQSSYSEKVYEVQDLGIMCPDKKSTKELLAGQVGYVIAGINNIREARVGDTYHQPGEAVEPLPGFKAAKPMVFAGLYPIDQSEYVSLKSAIDRLTLNDSSVTVSRDSSPALGQGWRLGFLGLLHMDVFNQRLEQEYNANVIITVPSVPFKAKLKDTKTNKKLYGEEVIIQNPANFPDPQQVVCFYEPVVLGTIVTPDQYLRDVIALCTNKRGEQIDLTYLDSSRVFLKYKLPLNEVVVDFFDELKSISSGYASFDYEDSDYQEADLIKLRILLNGKEVDELSSVVHRSKARDAGKSVCAKLKDAIPRQLFEVAIQAAIGGKIVARETIKALRKNVLAKCYGGDITRKMKLLKRQAEGKKKLKKFGNVEVPKEAFLSVLKR</sequence>
<dbReference type="Gene3D" id="2.40.30.10">
    <property type="entry name" value="Translation factors"/>
    <property type="match status" value="1"/>
</dbReference>
<keyword evidence="3 8" id="KW-0999">Mitochondrion inner membrane</keyword>
<keyword evidence="8" id="KW-0648">Protein biosynthesis</keyword>
<dbReference type="SUPFAM" id="SSF54980">
    <property type="entry name" value="EF-G C-terminal domain-like"/>
    <property type="match status" value="2"/>
</dbReference>
<organism evidence="10 11">
    <name type="scientific">Holothuria leucospilota</name>
    <name type="common">Black long sea cucumber</name>
    <name type="synonym">Mertensiothuria leucospilota</name>
    <dbReference type="NCBI Taxonomy" id="206669"/>
    <lineage>
        <taxon>Eukaryota</taxon>
        <taxon>Metazoa</taxon>
        <taxon>Echinodermata</taxon>
        <taxon>Eleutherozoa</taxon>
        <taxon>Echinozoa</taxon>
        <taxon>Holothuroidea</taxon>
        <taxon>Aspidochirotacea</taxon>
        <taxon>Aspidochirotida</taxon>
        <taxon>Holothuriidae</taxon>
        <taxon>Holothuria</taxon>
    </lineage>
</organism>
<gene>
    <name evidence="10" type="ORF">HOLleu_30839</name>
</gene>
<evidence type="ECO:0000256" key="4">
    <source>
        <dbReference type="ARBA" id="ARBA00022801"/>
    </source>
</evidence>
<dbReference type="GO" id="GO:0003924">
    <property type="term" value="F:GTPase activity"/>
    <property type="evidence" value="ECO:0007669"/>
    <property type="project" value="UniProtKB-UniRule"/>
</dbReference>